<feature type="compositionally biased region" description="Basic and acidic residues" evidence="8">
    <location>
        <begin position="128"/>
        <end position="142"/>
    </location>
</feature>
<dbReference type="AlphaFoldDB" id="A0A388L7T5"/>
<keyword evidence="7 9" id="KW-0472">Membrane</keyword>
<reference evidence="10 11" key="1">
    <citation type="journal article" date="2018" name="Cell">
        <title>The Chara Genome: Secondary Complexity and Implications for Plant Terrestrialization.</title>
        <authorList>
            <person name="Nishiyama T."/>
            <person name="Sakayama H."/>
            <person name="Vries J.D."/>
            <person name="Buschmann H."/>
            <person name="Saint-Marcoux D."/>
            <person name="Ullrich K.K."/>
            <person name="Haas F.B."/>
            <person name="Vanderstraeten L."/>
            <person name="Becker D."/>
            <person name="Lang D."/>
            <person name="Vosolsobe S."/>
            <person name="Rombauts S."/>
            <person name="Wilhelmsson P.K.I."/>
            <person name="Janitza P."/>
            <person name="Kern R."/>
            <person name="Heyl A."/>
            <person name="Rumpler F."/>
            <person name="Villalobos L.I.A.C."/>
            <person name="Clay J.M."/>
            <person name="Skokan R."/>
            <person name="Toyoda A."/>
            <person name="Suzuki Y."/>
            <person name="Kagoshima H."/>
            <person name="Schijlen E."/>
            <person name="Tajeshwar N."/>
            <person name="Catarino B."/>
            <person name="Hetherington A.J."/>
            <person name="Saltykova A."/>
            <person name="Bonnot C."/>
            <person name="Breuninger H."/>
            <person name="Symeonidi A."/>
            <person name="Radhakrishnan G.V."/>
            <person name="Van Nieuwerburgh F."/>
            <person name="Deforce D."/>
            <person name="Chang C."/>
            <person name="Karol K.G."/>
            <person name="Hedrich R."/>
            <person name="Ulvskov P."/>
            <person name="Glockner G."/>
            <person name="Delwiche C.F."/>
            <person name="Petrasek J."/>
            <person name="Van de Peer Y."/>
            <person name="Friml J."/>
            <person name="Beilby M."/>
            <person name="Dolan L."/>
            <person name="Kohara Y."/>
            <person name="Sugano S."/>
            <person name="Fujiyama A."/>
            <person name="Delaux P.-M."/>
            <person name="Quint M."/>
            <person name="TheiBen G."/>
            <person name="Hagemann M."/>
            <person name="Harholt J."/>
            <person name="Dunand C."/>
            <person name="Zachgo S."/>
            <person name="Langdale J."/>
            <person name="Maumus F."/>
            <person name="Straeten D.V.D."/>
            <person name="Gould S.B."/>
            <person name="Rensing S.A."/>
        </authorList>
    </citation>
    <scope>NUCLEOTIDE SEQUENCE [LARGE SCALE GENOMIC DNA]</scope>
    <source>
        <strain evidence="10 11">S276</strain>
    </source>
</reference>
<comment type="caution">
    <text evidence="10">The sequence shown here is derived from an EMBL/GenBank/DDBJ whole genome shotgun (WGS) entry which is preliminary data.</text>
</comment>
<feature type="transmembrane region" description="Helical" evidence="9">
    <location>
        <begin position="293"/>
        <end position="317"/>
    </location>
</feature>
<name>A0A388L7T5_CHABU</name>
<evidence type="ECO:0000256" key="4">
    <source>
        <dbReference type="ARBA" id="ARBA00022677"/>
    </source>
</evidence>
<evidence type="ECO:0000313" key="10">
    <source>
        <dbReference type="EMBL" id="GBG78369.1"/>
    </source>
</evidence>
<dbReference type="EMBL" id="BFEA01000292">
    <property type="protein sequence ID" value="GBG78369.1"/>
    <property type="molecule type" value="Genomic_DNA"/>
</dbReference>
<dbReference type="Pfam" id="PF01277">
    <property type="entry name" value="Oleosin"/>
    <property type="match status" value="1"/>
</dbReference>
<dbReference type="Gramene" id="GBG78369">
    <property type="protein sequence ID" value="GBG78369"/>
    <property type="gene ID" value="CBR_g26398"/>
</dbReference>
<evidence type="ECO:0000313" key="11">
    <source>
        <dbReference type="Proteomes" id="UP000265515"/>
    </source>
</evidence>
<feature type="compositionally biased region" description="Basic and acidic residues" evidence="8">
    <location>
        <begin position="159"/>
        <end position="171"/>
    </location>
</feature>
<feature type="region of interest" description="Disordered" evidence="8">
    <location>
        <begin position="14"/>
        <end position="171"/>
    </location>
</feature>
<evidence type="ECO:0000256" key="9">
    <source>
        <dbReference type="SAM" id="Phobius"/>
    </source>
</evidence>
<dbReference type="GO" id="GO:0016020">
    <property type="term" value="C:membrane"/>
    <property type="evidence" value="ECO:0007669"/>
    <property type="project" value="UniProtKB-SubCell"/>
</dbReference>
<proteinExistence type="inferred from homology"/>
<evidence type="ECO:0008006" key="12">
    <source>
        <dbReference type="Google" id="ProtNLM"/>
    </source>
</evidence>
<dbReference type="Proteomes" id="UP000265515">
    <property type="component" value="Unassembled WGS sequence"/>
</dbReference>
<keyword evidence="4" id="KW-0551">Lipid droplet</keyword>
<gene>
    <name evidence="10" type="ORF">CBR_g26398</name>
</gene>
<feature type="compositionally biased region" description="Basic and acidic residues" evidence="8">
    <location>
        <begin position="105"/>
        <end position="117"/>
    </location>
</feature>
<evidence type="ECO:0000256" key="7">
    <source>
        <dbReference type="ARBA" id="ARBA00023136"/>
    </source>
</evidence>
<keyword evidence="6 9" id="KW-1133">Transmembrane helix</keyword>
<protein>
    <recommendedName>
        <fullName evidence="12">Oleosin</fullName>
    </recommendedName>
</protein>
<evidence type="ECO:0000256" key="5">
    <source>
        <dbReference type="ARBA" id="ARBA00022692"/>
    </source>
</evidence>
<feature type="transmembrane region" description="Helical" evidence="9">
    <location>
        <begin position="238"/>
        <end position="259"/>
    </location>
</feature>
<evidence type="ECO:0000256" key="3">
    <source>
        <dbReference type="ARBA" id="ARBA00010858"/>
    </source>
</evidence>
<feature type="compositionally biased region" description="Basic and acidic residues" evidence="8">
    <location>
        <begin position="68"/>
        <end position="90"/>
    </location>
</feature>
<keyword evidence="11" id="KW-1185">Reference proteome</keyword>
<evidence type="ECO:0000256" key="6">
    <source>
        <dbReference type="ARBA" id="ARBA00022989"/>
    </source>
</evidence>
<dbReference type="GO" id="GO:0012511">
    <property type="term" value="C:monolayer-surrounded lipid storage body"/>
    <property type="evidence" value="ECO:0007669"/>
    <property type="project" value="InterPro"/>
</dbReference>
<organism evidence="10 11">
    <name type="scientific">Chara braunii</name>
    <name type="common">Braun's stonewort</name>
    <dbReference type="NCBI Taxonomy" id="69332"/>
    <lineage>
        <taxon>Eukaryota</taxon>
        <taxon>Viridiplantae</taxon>
        <taxon>Streptophyta</taxon>
        <taxon>Charophyceae</taxon>
        <taxon>Charales</taxon>
        <taxon>Characeae</taxon>
        <taxon>Chara</taxon>
    </lineage>
</organism>
<keyword evidence="5 9" id="KW-0812">Transmembrane</keyword>
<evidence type="ECO:0000256" key="1">
    <source>
        <dbReference type="ARBA" id="ARBA00004141"/>
    </source>
</evidence>
<evidence type="ECO:0000256" key="8">
    <source>
        <dbReference type="SAM" id="MobiDB-lite"/>
    </source>
</evidence>
<feature type="transmembrane region" description="Helical" evidence="9">
    <location>
        <begin position="265"/>
        <end position="286"/>
    </location>
</feature>
<comment type="subcellular location">
    <subcellularLocation>
        <location evidence="2">Lipid droplet</location>
    </subcellularLocation>
    <subcellularLocation>
        <location evidence="1">Membrane</location>
        <topology evidence="1">Multi-pass membrane protein</topology>
    </subcellularLocation>
</comment>
<feature type="compositionally biased region" description="Low complexity" evidence="8">
    <location>
        <begin position="44"/>
        <end position="66"/>
    </location>
</feature>
<evidence type="ECO:0000256" key="2">
    <source>
        <dbReference type="ARBA" id="ARBA00004502"/>
    </source>
</evidence>
<feature type="compositionally biased region" description="Acidic residues" evidence="8">
    <location>
        <begin position="91"/>
        <end position="104"/>
    </location>
</feature>
<comment type="similarity">
    <text evidence="3">Belongs to the oleosin family.</text>
</comment>
<accession>A0A388L7T5</accession>
<dbReference type="InterPro" id="IPR000136">
    <property type="entry name" value="Oleosin"/>
</dbReference>
<sequence length="347" mass="36316">MTARRWRLNSLLTVMAGKRKAEPGATGADSGTEEGQRDGWSAEGTADALGSGSASAPGSGSSTGSDESQLHREGKDKMARIAQDPKGKVEVEEEVEEEEEEEERREEKGKLREEGKEKKGKLVSTAVARDDGEQKEKEKEEEGIMGSVKDSGLGGDVGKMGERENEREEDGPHRIVADGVASNGSSLADVQTVPCADVGVRGSVKKRGLLQRLLGVGLLKDFGGELSDRLRQLSGPQWALVVGGLGALFPVGTTLSLALGGPTVILGATVLLLASPVIILSAPLWIPLAFFLLSIGGVALGAGGGAISFMGVAWWLVRHVRGDQQPLPVGALVAQARALARQQTNAS</sequence>